<evidence type="ECO:0000256" key="5">
    <source>
        <dbReference type="ARBA" id="ARBA00022777"/>
    </source>
</evidence>
<gene>
    <name evidence="11" type="ORF">BSTOLATCC_MIC27427</name>
</gene>
<dbReference type="AlphaFoldDB" id="A0AAU9JA65"/>
<evidence type="ECO:0000259" key="9">
    <source>
        <dbReference type="PROSITE" id="PS50011"/>
    </source>
</evidence>
<evidence type="ECO:0000256" key="1">
    <source>
        <dbReference type="ARBA" id="ARBA00022527"/>
    </source>
</evidence>
<organism evidence="11 12">
    <name type="scientific">Blepharisma stoltei</name>
    <dbReference type="NCBI Taxonomy" id="1481888"/>
    <lineage>
        <taxon>Eukaryota</taxon>
        <taxon>Sar</taxon>
        <taxon>Alveolata</taxon>
        <taxon>Ciliophora</taxon>
        <taxon>Postciliodesmatophora</taxon>
        <taxon>Heterotrichea</taxon>
        <taxon>Heterotrichida</taxon>
        <taxon>Blepharismidae</taxon>
        <taxon>Blepharisma</taxon>
    </lineage>
</organism>
<keyword evidence="6 7" id="KW-0067">ATP-binding</keyword>
<evidence type="ECO:0000256" key="4">
    <source>
        <dbReference type="ARBA" id="ARBA00022741"/>
    </source>
</evidence>
<dbReference type="InterPro" id="IPR008271">
    <property type="entry name" value="Ser/Thr_kinase_AS"/>
</dbReference>
<keyword evidence="1" id="KW-0723">Serine/threonine-protein kinase</keyword>
<dbReference type="InterPro" id="IPR000961">
    <property type="entry name" value="AGC-kinase_C"/>
</dbReference>
<dbReference type="InterPro" id="IPR011009">
    <property type="entry name" value="Kinase-like_dom_sf"/>
</dbReference>
<feature type="compositionally biased region" description="Polar residues" evidence="8">
    <location>
        <begin position="547"/>
        <end position="562"/>
    </location>
</feature>
<feature type="domain" description="Protein kinase" evidence="9">
    <location>
        <begin position="123"/>
        <end position="379"/>
    </location>
</feature>
<dbReference type="PROSITE" id="PS00108">
    <property type="entry name" value="PROTEIN_KINASE_ST"/>
    <property type="match status" value="1"/>
</dbReference>
<sequence>MGQAESYSQIRLQRSTTEIKKPITRHSTGAAFHPKTLKVRIGSDTVSVEVPDDSVTCGWLLSETIRLNNSPNTLIGFRTALNSDILDFLLTKYDRPLSFLKDNEELIAIFSEPVPSEISCGTFTPIKVIGKGGFSTVFQVRKKDTGHLYAIKTISKKFVIKEDKIFQIVSEKDIMTKLQHPFIVKLHWTFQTKENLHLVMDLCPGGELFFHLHNLGRFTEDQARFYFGEILLGLEYLHENGVLYRDLKPENILLDYDGHIKITDFGLSKQGILPNGLTYSFCGSPEYMSPEVLKSQGHGRAVDYYSLGALLFEMLTGLPPFYDSNRSKMYFKVLNEPLMLPNFISKSGRSLLWGLLNKDPSERLGNLGGFAEIKAHPWCKKIKFDKMLRKQIVPPFRPNLRLSNFDPEYTVMDIDQDFLAENRNFHDENFADFEYSIEDEIKDTLAVPSHNLSSMSTITSKSADVVSRNGSQLKVFAINEEEEEEKESQIESKANTPRALSAENTISSFMFKPPKELGFSLKALKEKIPRKEIKIHLPINTAKHATVLQSANKEPSGTMSSNEDYDEAEINLIPGFSSKFLQEE</sequence>
<evidence type="ECO:0000256" key="6">
    <source>
        <dbReference type="ARBA" id="ARBA00022840"/>
    </source>
</evidence>
<dbReference type="Gene3D" id="1.10.510.10">
    <property type="entry name" value="Transferase(Phosphotransferase) domain 1"/>
    <property type="match status" value="1"/>
</dbReference>
<dbReference type="FunFam" id="3.30.200.20:FF:000042">
    <property type="entry name" value="Aurora kinase A"/>
    <property type="match status" value="1"/>
</dbReference>
<keyword evidence="5" id="KW-0418">Kinase</keyword>
<dbReference type="InterPro" id="IPR000719">
    <property type="entry name" value="Prot_kinase_dom"/>
</dbReference>
<proteinExistence type="predicted"/>
<keyword evidence="2" id="KW-0597">Phosphoprotein</keyword>
<name>A0AAU9JA65_9CILI</name>
<protein>
    <submittedName>
        <fullName evidence="11">Uncharacterized protein</fullName>
    </submittedName>
</protein>
<dbReference type="PROSITE" id="PS00107">
    <property type="entry name" value="PROTEIN_KINASE_ATP"/>
    <property type="match status" value="1"/>
</dbReference>
<dbReference type="InterPro" id="IPR017441">
    <property type="entry name" value="Protein_kinase_ATP_BS"/>
</dbReference>
<dbReference type="Gene3D" id="3.30.200.20">
    <property type="entry name" value="Phosphorylase Kinase, domain 1"/>
    <property type="match status" value="1"/>
</dbReference>
<dbReference type="FunFam" id="1.10.510.10:FF:000008">
    <property type="entry name" value="Non-specific serine/threonine protein kinase"/>
    <property type="match status" value="1"/>
</dbReference>
<dbReference type="GO" id="GO:0004674">
    <property type="term" value="F:protein serine/threonine kinase activity"/>
    <property type="evidence" value="ECO:0007669"/>
    <property type="project" value="UniProtKB-KW"/>
</dbReference>
<dbReference type="SMART" id="SM00220">
    <property type="entry name" value="S_TKc"/>
    <property type="match status" value="1"/>
</dbReference>
<dbReference type="CDD" id="cd05123">
    <property type="entry name" value="STKc_AGC"/>
    <property type="match status" value="1"/>
</dbReference>
<dbReference type="SUPFAM" id="SSF56112">
    <property type="entry name" value="Protein kinase-like (PK-like)"/>
    <property type="match status" value="1"/>
</dbReference>
<evidence type="ECO:0000256" key="7">
    <source>
        <dbReference type="PROSITE-ProRule" id="PRU10141"/>
    </source>
</evidence>
<dbReference type="InterPro" id="IPR045270">
    <property type="entry name" value="STKc_AGC"/>
</dbReference>
<accession>A0AAU9JA65</accession>
<evidence type="ECO:0000313" key="12">
    <source>
        <dbReference type="Proteomes" id="UP001162131"/>
    </source>
</evidence>
<dbReference type="EMBL" id="CAJZBQ010000027">
    <property type="protein sequence ID" value="CAG9320848.1"/>
    <property type="molecule type" value="Genomic_DNA"/>
</dbReference>
<dbReference type="GO" id="GO:0005524">
    <property type="term" value="F:ATP binding"/>
    <property type="evidence" value="ECO:0007669"/>
    <property type="project" value="UniProtKB-UniRule"/>
</dbReference>
<evidence type="ECO:0000259" key="10">
    <source>
        <dbReference type="PROSITE" id="PS51285"/>
    </source>
</evidence>
<keyword evidence="12" id="KW-1185">Reference proteome</keyword>
<evidence type="ECO:0000256" key="3">
    <source>
        <dbReference type="ARBA" id="ARBA00022679"/>
    </source>
</evidence>
<dbReference type="PANTHER" id="PTHR24351">
    <property type="entry name" value="RIBOSOMAL PROTEIN S6 KINASE"/>
    <property type="match status" value="1"/>
</dbReference>
<dbReference type="PROSITE" id="PS51285">
    <property type="entry name" value="AGC_KINASE_CTER"/>
    <property type="match status" value="1"/>
</dbReference>
<reference evidence="11" key="1">
    <citation type="submission" date="2021-09" db="EMBL/GenBank/DDBJ databases">
        <authorList>
            <consortium name="AG Swart"/>
            <person name="Singh M."/>
            <person name="Singh A."/>
            <person name="Seah K."/>
            <person name="Emmerich C."/>
        </authorList>
    </citation>
    <scope>NUCLEOTIDE SEQUENCE</scope>
    <source>
        <strain evidence="11">ATCC30299</strain>
    </source>
</reference>
<dbReference type="PROSITE" id="PS50011">
    <property type="entry name" value="PROTEIN_KINASE_DOM"/>
    <property type="match status" value="1"/>
</dbReference>
<feature type="region of interest" description="Disordered" evidence="8">
    <location>
        <begin position="546"/>
        <end position="568"/>
    </location>
</feature>
<dbReference type="Pfam" id="PF00069">
    <property type="entry name" value="Pkinase"/>
    <property type="match status" value="1"/>
</dbReference>
<feature type="domain" description="AGC-kinase C-terminal" evidence="10">
    <location>
        <begin position="380"/>
        <end position="445"/>
    </location>
</feature>
<keyword evidence="3" id="KW-0808">Transferase</keyword>
<evidence type="ECO:0000313" key="11">
    <source>
        <dbReference type="EMBL" id="CAG9320848.1"/>
    </source>
</evidence>
<keyword evidence="4 7" id="KW-0547">Nucleotide-binding</keyword>
<dbReference type="Proteomes" id="UP001162131">
    <property type="component" value="Unassembled WGS sequence"/>
</dbReference>
<comment type="caution">
    <text evidence="11">The sequence shown here is derived from an EMBL/GenBank/DDBJ whole genome shotgun (WGS) entry which is preliminary data.</text>
</comment>
<evidence type="ECO:0000256" key="2">
    <source>
        <dbReference type="ARBA" id="ARBA00022553"/>
    </source>
</evidence>
<evidence type="ECO:0000256" key="8">
    <source>
        <dbReference type="SAM" id="MobiDB-lite"/>
    </source>
</evidence>
<feature type="binding site" evidence="7">
    <location>
        <position position="161"/>
    </location>
    <ligand>
        <name>ATP</name>
        <dbReference type="ChEBI" id="CHEBI:30616"/>
    </ligand>
</feature>